<gene>
    <name evidence="3" type="ORF">NX794_19955</name>
</gene>
<organism evidence="3 4">
    <name type="scientific">Streptomyces pyxinicus</name>
    <dbReference type="NCBI Taxonomy" id="2970331"/>
    <lineage>
        <taxon>Bacteria</taxon>
        <taxon>Bacillati</taxon>
        <taxon>Actinomycetota</taxon>
        <taxon>Actinomycetes</taxon>
        <taxon>Kitasatosporales</taxon>
        <taxon>Streptomycetaceae</taxon>
        <taxon>Streptomyces</taxon>
    </lineage>
</organism>
<dbReference type="Gene3D" id="3.40.190.10">
    <property type="entry name" value="Periplasmic binding protein-like II"/>
    <property type="match status" value="1"/>
</dbReference>
<comment type="caution">
    <text evidence="3">The sequence shown here is derived from an EMBL/GenBank/DDBJ whole genome shotgun (WGS) entry which is preliminary data.</text>
</comment>
<reference evidence="3 4" key="1">
    <citation type="submission" date="2022-08" db="EMBL/GenBank/DDBJ databases">
        <authorList>
            <person name="Somphong A."/>
            <person name="Phongsopitanun W."/>
        </authorList>
    </citation>
    <scope>NUCLEOTIDE SEQUENCE [LARGE SCALE GENOMIC DNA]</scope>
    <source>
        <strain evidence="3 4">LP11</strain>
    </source>
</reference>
<name>A0ABT2B4P1_9ACTN</name>
<dbReference type="Proteomes" id="UP001205612">
    <property type="component" value="Unassembled WGS sequence"/>
</dbReference>
<evidence type="ECO:0000313" key="4">
    <source>
        <dbReference type="Proteomes" id="UP001205612"/>
    </source>
</evidence>
<feature type="compositionally biased region" description="Low complexity" evidence="1">
    <location>
        <begin position="132"/>
        <end position="141"/>
    </location>
</feature>
<feature type="region of interest" description="Disordered" evidence="1">
    <location>
        <begin position="100"/>
        <end position="187"/>
    </location>
</feature>
<proteinExistence type="predicted"/>
<accession>A0ABT2B4P1</accession>
<evidence type="ECO:0000256" key="1">
    <source>
        <dbReference type="SAM" id="MobiDB-lite"/>
    </source>
</evidence>
<dbReference type="EMBL" id="JANUGP010000014">
    <property type="protein sequence ID" value="MCS0603472.1"/>
    <property type="molecule type" value="Genomic_DNA"/>
</dbReference>
<protein>
    <submittedName>
        <fullName evidence="3">Substrate-binding domain-containing protein</fullName>
    </submittedName>
</protein>
<sequence>MPHVGAVLTRLRDRHPQLEVEVRTLGFVRRFGALAGGEVDAAFPRGPLPSGFQSRQLATEPRVMCPAPGGTISPSYPGPTEARCASGPWCGTPRPWSWRSREAGQHLPSGFGTPPLPAPRTRPRGRPRARRVGLLPRLAPRQPCLARRARDRPEAGGPEGVRHSQPLRRKARYSSPAPSAIAAMAQG</sequence>
<dbReference type="Pfam" id="PF03466">
    <property type="entry name" value="LysR_substrate"/>
    <property type="match status" value="1"/>
</dbReference>
<feature type="compositionally biased region" description="Low complexity" evidence="1">
    <location>
        <begin position="173"/>
        <end position="187"/>
    </location>
</feature>
<dbReference type="SUPFAM" id="SSF53850">
    <property type="entry name" value="Periplasmic binding protein-like II"/>
    <property type="match status" value="1"/>
</dbReference>
<keyword evidence="4" id="KW-1185">Reference proteome</keyword>
<evidence type="ECO:0000259" key="2">
    <source>
        <dbReference type="Pfam" id="PF03466"/>
    </source>
</evidence>
<feature type="compositionally biased region" description="Basic residues" evidence="1">
    <location>
        <begin position="121"/>
        <end position="131"/>
    </location>
</feature>
<evidence type="ECO:0000313" key="3">
    <source>
        <dbReference type="EMBL" id="MCS0603472.1"/>
    </source>
</evidence>
<dbReference type="InterPro" id="IPR005119">
    <property type="entry name" value="LysR_subst-bd"/>
</dbReference>
<feature type="domain" description="LysR substrate-binding" evidence="2">
    <location>
        <begin position="4"/>
        <end position="96"/>
    </location>
</feature>
<dbReference type="RefSeq" id="WP_258779972.1">
    <property type="nucleotide sequence ID" value="NZ_JANUGP010000014.1"/>
</dbReference>